<dbReference type="Proteomes" id="UP000543224">
    <property type="component" value="Unassembled WGS sequence"/>
</dbReference>
<dbReference type="EMBL" id="BLRU01000001">
    <property type="protein sequence ID" value="GFP18507.1"/>
    <property type="molecule type" value="Genomic_DNA"/>
</dbReference>
<dbReference type="EMBL" id="BLRW01000001">
    <property type="protein sequence ID" value="GFP22534.1"/>
    <property type="molecule type" value="Genomic_DNA"/>
</dbReference>
<dbReference type="EMBL" id="BLRX01000005">
    <property type="protein sequence ID" value="GFP24649.1"/>
    <property type="molecule type" value="Genomic_DNA"/>
</dbReference>
<protein>
    <submittedName>
        <fullName evidence="2">Uncharacterized protein</fullName>
    </submittedName>
</protein>
<name>A0A6V8NEM2_9ACTN</name>
<keyword evidence="11" id="KW-1185">Reference proteome</keyword>
<dbReference type="EMBL" id="BLSC01000003">
    <property type="protein sequence ID" value="GFP36402.1"/>
    <property type="molecule type" value="Genomic_DNA"/>
</dbReference>
<dbReference type="RefSeq" id="WP_176230753.1">
    <property type="nucleotide sequence ID" value="NZ_BLRU01000001.1"/>
</dbReference>
<evidence type="ECO:0000313" key="9">
    <source>
        <dbReference type="Proteomes" id="UP000574717"/>
    </source>
</evidence>
<evidence type="ECO:0000256" key="1">
    <source>
        <dbReference type="SAM" id="Phobius"/>
    </source>
</evidence>
<dbReference type="Proteomes" id="UP000585609">
    <property type="component" value="Unassembled WGS sequence"/>
</dbReference>
<evidence type="ECO:0000313" key="10">
    <source>
        <dbReference type="Proteomes" id="UP000585609"/>
    </source>
</evidence>
<evidence type="ECO:0000313" key="8">
    <source>
        <dbReference type="Proteomes" id="UP000561271"/>
    </source>
</evidence>
<accession>A0A6V8NEM2</accession>
<dbReference type="Proteomes" id="UP000574717">
    <property type="component" value="Unassembled WGS sequence"/>
</dbReference>
<evidence type="ECO:0000313" key="3">
    <source>
        <dbReference type="EMBL" id="GFP22534.1"/>
    </source>
</evidence>
<evidence type="ECO:0000313" key="11">
    <source>
        <dbReference type="Proteomes" id="UP000588083"/>
    </source>
</evidence>
<dbReference type="Proteomes" id="UP000588083">
    <property type="component" value="Unassembled WGS sequence"/>
</dbReference>
<feature type="transmembrane region" description="Helical" evidence="1">
    <location>
        <begin position="49"/>
        <end position="74"/>
    </location>
</feature>
<keyword evidence="1" id="KW-0472">Membrane</keyword>
<organism evidence="2 9">
    <name type="scientific">Candidatus Hakubella thermalkaliphila</name>
    <dbReference type="NCBI Taxonomy" id="2754717"/>
    <lineage>
        <taxon>Bacteria</taxon>
        <taxon>Bacillati</taxon>
        <taxon>Actinomycetota</taxon>
        <taxon>Actinomycetota incertae sedis</taxon>
        <taxon>Candidatus Hakubellales</taxon>
        <taxon>Candidatus Hakubellaceae</taxon>
        <taxon>Candidatus Hakubella</taxon>
    </lineage>
</organism>
<dbReference type="AlphaFoldDB" id="A0A6V8NEM2"/>
<comment type="caution">
    <text evidence="2">The sequence shown here is derived from an EMBL/GenBank/DDBJ whole genome shotgun (WGS) entry which is preliminary data.</text>
</comment>
<proteinExistence type="predicted"/>
<keyword evidence="1" id="KW-1133">Transmembrane helix</keyword>
<evidence type="ECO:0000313" key="4">
    <source>
        <dbReference type="EMBL" id="GFP24649.1"/>
    </source>
</evidence>
<reference evidence="7 8" key="1">
    <citation type="journal article" date="2020" name="Front. Microbiol.">
        <title>Single-cell genomics of novel Actinobacteria with the Wood-Ljungdahl pathway discovered in a serpentinizing system.</title>
        <authorList>
            <person name="Merino N."/>
            <person name="Kawai M."/>
            <person name="Boyd E.S."/>
            <person name="Colman D.R."/>
            <person name="McGlynn S.E."/>
            <person name="Nealson K.H."/>
            <person name="Kurokawa K."/>
            <person name="Hongoh Y."/>
        </authorList>
    </citation>
    <scope>NUCLEOTIDE SEQUENCE [LARGE SCALE GENOMIC DNA]</scope>
    <source>
        <strain evidence="2 9">S03</strain>
        <strain evidence="3 10">S09_30</strain>
        <strain evidence="4 7">S25</strain>
        <strain evidence="5 11">S34</strain>
        <strain evidence="6 8">S44</strain>
    </source>
</reference>
<dbReference type="Proteomes" id="UP000561271">
    <property type="component" value="Unassembled WGS sequence"/>
</dbReference>
<evidence type="ECO:0000313" key="6">
    <source>
        <dbReference type="EMBL" id="GFP36402.1"/>
    </source>
</evidence>
<evidence type="ECO:0000313" key="5">
    <source>
        <dbReference type="EMBL" id="GFP30341.1"/>
    </source>
</evidence>
<evidence type="ECO:0000313" key="2">
    <source>
        <dbReference type="EMBL" id="GFP18507.1"/>
    </source>
</evidence>
<sequence length="94" mass="11241">MFRTELMNRLMVYERLYYSRGPWDDIKRVLEDIITGKVRFTLDYFEEHLFSIAIIAAVSLVMVVILIDLVVTLVSRVIGRLRDREGDKSFWDRR</sequence>
<gene>
    <name evidence="2" type="ORF">HKBW3S03_00012</name>
    <name evidence="3" type="ORF">HKBW3S09_00001</name>
    <name evidence="4" type="ORF">HKBW3S25_00087</name>
    <name evidence="5" type="ORF">HKBW3S34_01262</name>
    <name evidence="6" type="ORF">HKBW3S44_00085</name>
</gene>
<keyword evidence="1" id="KW-0812">Transmembrane</keyword>
<dbReference type="EMBL" id="BLRZ01000059">
    <property type="protein sequence ID" value="GFP30341.1"/>
    <property type="molecule type" value="Genomic_DNA"/>
</dbReference>
<evidence type="ECO:0000313" key="7">
    <source>
        <dbReference type="Proteomes" id="UP000543224"/>
    </source>
</evidence>